<evidence type="ECO:0000313" key="1">
    <source>
        <dbReference type="EMBL" id="MBD2183607.1"/>
    </source>
</evidence>
<dbReference type="SUPFAM" id="SSF50494">
    <property type="entry name" value="Trypsin-like serine proteases"/>
    <property type="match status" value="1"/>
</dbReference>
<dbReference type="Proteomes" id="UP000641646">
    <property type="component" value="Unassembled WGS sequence"/>
</dbReference>
<dbReference type="GO" id="GO:0004252">
    <property type="term" value="F:serine-type endopeptidase activity"/>
    <property type="evidence" value="ECO:0007669"/>
    <property type="project" value="InterPro"/>
</dbReference>
<keyword evidence="2" id="KW-1185">Reference proteome</keyword>
<organism evidence="1 2">
    <name type="scientific">Aerosakkonema funiforme FACHB-1375</name>
    <dbReference type="NCBI Taxonomy" id="2949571"/>
    <lineage>
        <taxon>Bacteria</taxon>
        <taxon>Bacillati</taxon>
        <taxon>Cyanobacteriota</taxon>
        <taxon>Cyanophyceae</taxon>
        <taxon>Oscillatoriophycideae</taxon>
        <taxon>Aerosakkonematales</taxon>
        <taxon>Aerosakkonemataceae</taxon>
        <taxon>Aerosakkonema</taxon>
    </lineage>
</organism>
<sequence>MNWRTLAWVVGIGSLAVALQVQTPDVSVSHRRIVPRLSPKQESTQLSVNQLYSLARLITVKVLLGDTWGSGILIRRQGSVYTVLTNQHVLTAGDSPYQIQTYDGRLYQANWIKSVNFEGRDLALLEFHSTDVEYKVASVGSSSTLSEGDEVVAAGFPFTIDRSKKIGFVFTTGQVFIVLDKDLNLGYQIGSTNDIQKGMSGGPLLNRWGEVVGINGMHKYPLWGDPYVFEDGSEPKPSLKKEMSNYSWAVPIETFIKLAPQFSQGYAARSNRHKDCQVYIVNNFLDVR</sequence>
<dbReference type="InterPro" id="IPR009003">
    <property type="entry name" value="Peptidase_S1_PA"/>
</dbReference>
<dbReference type="PANTHER" id="PTHR22939:SF129">
    <property type="entry name" value="SERINE PROTEASE HTRA2, MITOCHONDRIAL"/>
    <property type="match status" value="1"/>
</dbReference>
<name>A0A926ZIT7_9CYAN</name>
<dbReference type="InterPro" id="IPR001940">
    <property type="entry name" value="Peptidase_S1C"/>
</dbReference>
<dbReference type="AlphaFoldDB" id="A0A926ZIT7"/>
<protein>
    <submittedName>
        <fullName evidence="1">Trypsin-like peptidase domain-containing protein</fullName>
    </submittedName>
</protein>
<reference evidence="1" key="2">
    <citation type="submission" date="2020-08" db="EMBL/GenBank/DDBJ databases">
        <authorList>
            <person name="Chen M."/>
            <person name="Teng W."/>
            <person name="Zhao L."/>
            <person name="Hu C."/>
            <person name="Zhou Y."/>
            <person name="Han B."/>
            <person name="Song L."/>
            <person name="Shu W."/>
        </authorList>
    </citation>
    <scope>NUCLEOTIDE SEQUENCE</scope>
    <source>
        <strain evidence="1">FACHB-1375</strain>
    </source>
</reference>
<dbReference type="InterPro" id="IPR043504">
    <property type="entry name" value="Peptidase_S1_PA_chymotrypsin"/>
</dbReference>
<reference evidence="1" key="1">
    <citation type="journal article" date="2015" name="ISME J.">
        <title>Draft Genome Sequence of Streptomyces incarnatus NRRL8089, which Produces the Nucleoside Antibiotic Sinefungin.</title>
        <authorList>
            <person name="Oshima K."/>
            <person name="Hattori M."/>
            <person name="Shimizu H."/>
            <person name="Fukuda K."/>
            <person name="Nemoto M."/>
            <person name="Inagaki K."/>
            <person name="Tamura T."/>
        </authorList>
    </citation>
    <scope>NUCLEOTIDE SEQUENCE</scope>
    <source>
        <strain evidence="1">FACHB-1375</strain>
    </source>
</reference>
<accession>A0A926ZIT7</accession>
<evidence type="ECO:0000313" key="2">
    <source>
        <dbReference type="Proteomes" id="UP000641646"/>
    </source>
</evidence>
<dbReference type="Gene3D" id="2.40.10.10">
    <property type="entry name" value="Trypsin-like serine proteases"/>
    <property type="match status" value="2"/>
</dbReference>
<comment type="caution">
    <text evidence="1">The sequence shown here is derived from an EMBL/GenBank/DDBJ whole genome shotgun (WGS) entry which is preliminary data.</text>
</comment>
<proteinExistence type="predicted"/>
<dbReference type="EMBL" id="JACJPW010000060">
    <property type="protein sequence ID" value="MBD2183607.1"/>
    <property type="molecule type" value="Genomic_DNA"/>
</dbReference>
<dbReference type="GO" id="GO:0006508">
    <property type="term" value="P:proteolysis"/>
    <property type="evidence" value="ECO:0007669"/>
    <property type="project" value="InterPro"/>
</dbReference>
<dbReference type="PRINTS" id="PR00834">
    <property type="entry name" value="PROTEASES2C"/>
</dbReference>
<dbReference type="PANTHER" id="PTHR22939">
    <property type="entry name" value="SERINE PROTEASE FAMILY S1C HTRA-RELATED"/>
    <property type="match status" value="1"/>
</dbReference>
<dbReference type="Pfam" id="PF13365">
    <property type="entry name" value="Trypsin_2"/>
    <property type="match status" value="1"/>
</dbReference>
<gene>
    <name evidence="1" type="ORF">H6G03_21520</name>
</gene>